<dbReference type="NCBIfam" id="NF047539">
    <property type="entry name" value="XAC2610_fam"/>
    <property type="match status" value="1"/>
</dbReference>
<sequence>MITAMADAKSFELISVDQSKPFSLRIYCTNEGKAALAQYKGKAGYLALRLKKFTTSVLKNTKKQPEGYYYEWDELVEGKATGSYGVVEQSGKVTDAWYMRHKDGMRFKLAGASKEDSRDEIQKYLLHNVLITFAWTSTDDQFMFTYPDGKIITPNFLSLDAPDARRSCYIKDFNFDGYDDVAFSVPDAGMGVYQTFNIWLYDVATKHFMQLKESQDARAKCSCLCDVTLNAKERLLYTACRGGARWWQDVYRISKNNQLIWLRSTEKNKPL</sequence>
<dbReference type="Proteomes" id="UP001597010">
    <property type="component" value="Unassembled WGS sequence"/>
</dbReference>
<dbReference type="EMBL" id="JBHTHZ010000005">
    <property type="protein sequence ID" value="MFD0793647.1"/>
    <property type="molecule type" value="Genomic_DNA"/>
</dbReference>
<name>A0ABW3ARW0_9SPHI</name>
<evidence type="ECO:0000313" key="2">
    <source>
        <dbReference type="Proteomes" id="UP001597010"/>
    </source>
</evidence>
<comment type="caution">
    <text evidence="1">The sequence shown here is derived from an EMBL/GenBank/DDBJ whole genome shotgun (WGS) entry which is preliminary data.</text>
</comment>
<gene>
    <name evidence="1" type="ORF">ACFQZX_08460</name>
</gene>
<accession>A0ABW3ARW0</accession>
<proteinExistence type="predicted"/>
<protein>
    <submittedName>
        <fullName evidence="1">XAC2610-related protein</fullName>
    </submittedName>
</protein>
<evidence type="ECO:0000313" key="1">
    <source>
        <dbReference type="EMBL" id="MFD0793647.1"/>
    </source>
</evidence>
<reference evidence="2" key="1">
    <citation type="journal article" date="2019" name="Int. J. Syst. Evol. Microbiol.">
        <title>The Global Catalogue of Microorganisms (GCM) 10K type strain sequencing project: providing services to taxonomists for standard genome sequencing and annotation.</title>
        <authorList>
            <consortium name="The Broad Institute Genomics Platform"/>
            <consortium name="The Broad Institute Genome Sequencing Center for Infectious Disease"/>
            <person name="Wu L."/>
            <person name="Ma J."/>
        </authorList>
    </citation>
    <scope>NUCLEOTIDE SEQUENCE [LARGE SCALE GENOMIC DNA]</scope>
    <source>
        <strain evidence="2">CCUG 61484</strain>
    </source>
</reference>
<dbReference type="InterPro" id="IPR058087">
    <property type="entry name" value="XAC2610_dom"/>
</dbReference>
<keyword evidence="2" id="KW-1185">Reference proteome</keyword>
<organism evidence="1 2">
    <name type="scientific">Mucilaginibacter litoreus</name>
    <dbReference type="NCBI Taxonomy" id="1048221"/>
    <lineage>
        <taxon>Bacteria</taxon>
        <taxon>Pseudomonadati</taxon>
        <taxon>Bacteroidota</taxon>
        <taxon>Sphingobacteriia</taxon>
        <taxon>Sphingobacteriales</taxon>
        <taxon>Sphingobacteriaceae</taxon>
        <taxon>Mucilaginibacter</taxon>
    </lineage>
</organism>